<keyword evidence="3 6" id="KW-0012">Acyltransferase</keyword>
<reference evidence="7" key="1">
    <citation type="submission" date="2016-05" db="EMBL/GenBank/DDBJ databases">
        <title>Draft genome of Corynebacterium afermentans subsp. afermentans LCDC 88199T.</title>
        <authorList>
            <person name="Bernier A.-M."/>
            <person name="Bernard K."/>
        </authorList>
    </citation>
    <scope>NUCLEOTIDE SEQUENCE [LARGE SCALE GENOMIC DNA]</scope>
    <source>
        <strain evidence="7">NML130454</strain>
    </source>
</reference>
<gene>
    <name evidence="6" type="ORF">A7Q00_01415</name>
</gene>
<dbReference type="Pfam" id="PF01553">
    <property type="entry name" value="Acyltransferase"/>
    <property type="match status" value="1"/>
</dbReference>
<evidence type="ECO:0000256" key="4">
    <source>
        <dbReference type="SAM" id="MobiDB-lite"/>
    </source>
</evidence>
<evidence type="ECO:0000256" key="2">
    <source>
        <dbReference type="ARBA" id="ARBA00022679"/>
    </source>
</evidence>
<dbReference type="OrthoDB" id="9808424at2"/>
<comment type="pathway">
    <text evidence="1">Lipid metabolism.</text>
</comment>
<keyword evidence="7" id="KW-1185">Reference proteome</keyword>
<sequence length="244" mass="27896">MKNFLKKQLAWLTDQALCLSVSFLTGVRPKSPRELAFNPQQKVYYANHGSHGDFLLVWISLPRRWRLSTRPVAGSDYWLTNKLKRFIIQNVFNALLIPRHSDNPQSITEQMNHALQTGDSLIIFPEGTRNTDENEILLPFKSGIYHLAKSKPDTEFVPIWIDNINRVLPKGKVLPVPLLCEVHIGEPLTLHEDEDKAAFLVRTREALLALKPSESERSELRQNKGNEVRPNEHAEPHQNQGEAS</sequence>
<evidence type="ECO:0000256" key="3">
    <source>
        <dbReference type="ARBA" id="ARBA00023315"/>
    </source>
</evidence>
<dbReference type="CDD" id="cd07989">
    <property type="entry name" value="LPLAT_AGPAT-like"/>
    <property type="match status" value="1"/>
</dbReference>
<feature type="compositionally biased region" description="Basic and acidic residues" evidence="4">
    <location>
        <begin position="213"/>
        <end position="236"/>
    </location>
</feature>
<dbReference type="AlphaFoldDB" id="A0A1B6W1F7"/>
<dbReference type="SMART" id="SM00563">
    <property type="entry name" value="PlsC"/>
    <property type="match status" value="1"/>
</dbReference>
<evidence type="ECO:0000259" key="5">
    <source>
        <dbReference type="SMART" id="SM00563"/>
    </source>
</evidence>
<dbReference type="EMBL" id="LXSQ01000004">
    <property type="protein sequence ID" value="OAM44597.1"/>
    <property type="molecule type" value="Genomic_DNA"/>
</dbReference>
<evidence type="ECO:0000313" key="7">
    <source>
        <dbReference type="Proteomes" id="UP000077726"/>
    </source>
</evidence>
<dbReference type="PANTHER" id="PTHR10434">
    <property type="entry name" value="1-ACYL-SN-GLYCEROL-3-PHOSPHATE ACYLTRANSFERASE"/>
    <property type="match status" value="1"/>
</dbReference>
<keyword evidence="2 6" id="KW-0808">Transferase</keyword>
<name>A0A1B6W1F7_9NEIS</name>
<dbReference type="SUPFAM" id="SSF69593">
    <property type="entry name" value="Glycerol-3-phosphate (1)-acyltransferase"/>
    <property type="match status" value="1"/>
</dbReference>
<dbReference type="STRING" id="1795832.A7Q00_01415"/>
<dbReference type="GO" id="GO:0006654">
    <property type="term" value="P:phosphatidic acid biosynthetic process"/>
    <property type="evidence" value="ECO:0007669"/>
    <property type="project" value="TreeGrafter"/>
</dbReference>
<proteinExistence type="predicted"/>
<accession>A0A1B6W1F7</accession>
<feature type="region of interest" description="Disordered" evidence="4">
    <location>
        <begin position="211"/>
        <end position="244"/>
    </location>
</feature>
<evidence type="ECO:0000256" key="1">
    <source>
        <dbReference type="ARBA" id="ARBA00005189"/>
    </source>
</evidence>
<dbReference type="RefSeq" id="WP_064088863.1">
    <property type="nucleotide sequence ID" value="NZ_LXSQ01000004.1"/>
</dbReference>
<dbReference type="PANTHER" id="PTHR10434:SF11">
    <property type="entry name" value="1-ACYL-SN-GLYCEROL-3-PHOSPHATE ACYLTRANSFERASE"/>
    <property type="match status" value="1"/>
</dbReference>
<comment type="caution">
    <text evidence="6">The sequence shown here is derived from an EMBL/GenBank/DDBJ whole genome shotgun (WGS) entry which is preliminary data.</text>
</comment>
<evidence type="ECO:0000313" key="6">
    <source>
        <dbReference type="EMBL" id="OAM44597.1"/>
    </source>
</evidence>
<organism evidence="6 7">
    <name type="scientific">Eikenella halliae</name>
    <dbReference type="NCBI Taxonomy" id="1795832"/>
    <lineage>
        <taxon>Bacteria</taxon>
        <taxon>Pseudomonadati</taxon>
        <taxon>Pseudomonadota</taxon>
        <taxon>Betaproteobacteria</taxon>
        <taxon>Neisseriales</taxon>
        <taxon>Neisseriaceae</taxon>
        <taxon>Eikenella</taxon>
    </lineage>
</organism>
<feature type="domain" description="Phospholipid/glycerol acyltransferase" evidence="5">
    <location>
        <begin position="42"/>
        <end position="164"/>
    </location>
</feature>
<dbReference type="InterPro" id="IPR002123">
    <property type="entry name" value="Plipid/glycerol_acylTrfase"/>
</dbReference>
<protein>
    <submittedName>
        <fullName evidence="6">Acyltransferase</fullName>
    </submittedName>
</protein>
<dbReference type="GO" id="GO:0003841">
    <property type="term" value="F:1-acylglycerol-3-phosphate O-acyltransferase activity"/>
    <property type="evidence" value="ECO:0007669"/>
    <property type="project" value="TreeGrafter"/>
</dbReference>
<dbReference type="Proteomes" id="UP000077726">
    <property type="component" value="Unassembled WGS sequence"/>
</dbReference>